<keyword evidence="2" id="KW-0813">Transport</keyword>
<dbReference type="Gene3D" id="1.10.3860.10">
    <property type="entry name" value="Sodium:dicarboxylate symporter"/>
    <property type="match status" value="1"/>
</dbReference>
<sequence>MTLSLLVSAVLISFLLFLRRKKVSFGIRVMTAMFLGVAVGAALGKEAEVVGILGDAFVNLIKMLVIPLVVTAILSSITTIKDPAQLRKIGLKTIGLFLLTAVIASSIGILVGNAFHVGAGMDFNVKDPGEAREIPPVTEVLLNMVPDNPVAEAAEGQILPVIFFAMLIGIAITIESRRNPESVEPVKRLIESFSKVMFRVTKMILKLTPYGVYGLMVRVAAEHGLSTLLPLMEVVVAVYLACLIHLVITYGSLVSFVAKVNPVRFLKKIWPVMVVAFSTRSSYGTLPVTLKTLTNRVKVSEKISSFVAPLGATMNMDACGGLYPAVVAVFVANVFNLDLGATDYLLLVTTAALASIGTAGVPGTASIMTTVVLTSMGLPLEGMAMVLGIDALLDMGRTAVNVTGDTVASLVIADSEGEFDRDSFNSDEAADELELNEAV</sequence>
<dbReference type="Proteomes" id="UP000244240">
    <property type="component" value="Unassembled WGS sequence"/>
</dbReference>
<dbReference type="InterPro" id="IPR001991">
    <property type="entry name" value="Na-dicarboxylate_symporter"/>
</dbReference>
<dbReference type="GO" id="GO:0015293">
    <property type="term" value="F:symporter activity"/>
    <property type="evidence" value="ECO:0007669"/>
    <property type="project" value="UniProtKB-KW"/>
</dbReference>
<dbReference type="AlphaFoldDB" id="A0A2T6C0D3"/>
<feature type="transmembrane region" description="Helical" evidence="8">
    <location>
        <begin position="94"/>
        <end position="115"/>
    </location>
</feature>
<name>A0A2T6C0D3_9BACL</name>
<evidence type="ECO:0000256" key="4">
    <source>
        <dbReference type="ARBA" id="ARBA00022692"/>
    </source>
</evidence>
<comment type="caution">
    <text evidence="9">The sequence shown here is derived from an EMBL/GenBank/DDBJ whole genome shotgun (WGS) entry which is preliminary data.</text>
</comment>
<keyword evidence="6 8" id="KW-1133">Transmembrane helix</keyword>
<keyword evidence="5" id="KW-0769">Symport</keyword>
<dbReference type="PANTHER" id="PTHR42865:SF7">
    <property type="entry name" value="PROTON_GLUTAMATE-ASPARTATE SYMPORTER"/>
    <property type="match status" value="1"/>
</dbReference>
<comment type="subcellular location">
    <subcellularLocation>
        <location evidence="1">Cell membrane</location>
        <topology evidence="1">Multi-pass membrane protein</topology>
    </subcellularLocation>
</comment>
<proteinExistence type="predicted"/>
<evidence type="ECO:0000256" key="7">
    <source>
        <dbReference type="ARBA" id="ARBA00023136"/>
    </source>
</evidence>
<evidence type="ECO:0000256" key="3">
    <source>
        <dbReference type="ARBA" id="ARBA00022475"/>
    </source>
</evidence>
<gene>
    <name evidence="9" type="ORF">C8P63_10628</name>
</gene>
<reference evidence="9 10" key="1">
    <citation type="submission" date="2018-04" db="EMBL/GenBank/DDBJ databases">
        <title>Genomic Encyclopedia of Archaeal and Bacterial Type Strains, Phase II (KMG-II): from individual species to whole genera.</title>
        <authorList>
            <person name="Goeker M."/>
        </authorList>
    </citation>
    <scope>NUCLEOTIDE SEQUENCE [LARGE SCALE GENOMIC DNA]</scope>
    <source>
        <strain evidence="9 10">DSM 45787</strain>
    </source>
</reference>
<feature type="transmembrane region" description="Helical" evidence="8">
    <location>
        <begin position="196"/>
        <end position="216"/>
    </location>
</feature>
<accession>A0A2T6C0D3</accession>
<dbReference type="GO" id="GO:0005886">
    <property type="term" value="C:plasma membrane"/>
    <property type="evidence" value="ECO:0007669"/>
    <property type="project" value="UniProtKB-SubCell"/>
</dbReference>
<evidence type="ECO:0000256" key="1">
    <source>
        <dbReference type="ARBA" id="ARBA00004651"/>
    </source>
</evidence>
<feature type="transmembrane region" description="Helical" evidence="8">
    <location>
        <begin position="158"/>
        <end position="175"/>
    </location>
</feature>
<evidence type="ECO:0000256" key="5">
    <source>
        <dbReference type="ARBA" id="ARBA00022847"/>
    </source>
</evidence>
<feature type="transmembrane region" description="Helical" evidence="8">
    <location>
        <begin position="306"/>
        <end position="332"/>
    </location>
</feature>
<evidence type="ECO:0000313" key="9">
    <source>
        <dbReference type="EMBL" id="PTX61776.1"/>
    </source>
</evidence>
<dbReference type="RefSeq" id="WP_108022404.1">
    <property type="nucleotide sequence ID" value="NZ_QBKR01000006.1"/>
</dbReference>
<dbReference type="GO" id="GO:0006835">
    <property type="term" value="P:dicarboxylic acid transport"/>
    <property type="evidence" value="ECO:0007669"/>
    <property type="project" value="TreeGrafter"/>
</dbReference>
<dbReference type="PANTHER" id="PTHR42865">
    <property type="entry name" value="PROTON/GLUTAMATE-ASPARTATE SYMPORTER"/>
    <property type="match status" value="1"/>
</dbReference>
<feature type="transmembrane region" description="Helical" evidence="8">
    <location>
        <begin position="236"/>
        <end position="257"/>
    </location>
</feature>
<dbReference type="PRINTS" id="PR00173">
    <property type="entry name" value="EDTRNSPORT"/>
</dbReference>
<dbReference type="EMBL" id="QBKR01000006">
    <property type="protein sequence ID" value="PTX61776.1"/>
    <property type="molecule type" value="Genomic_DNA"/>
</dbReference>
<dbReference type="FunFam" id="1.10.3860.10:FF:000001">
    <property type="entry name" value="C4-dicarboxylate transport protein"/>
    <property type="match status" value="1"/>
</dbReference>
<feature type="transmembrane region" description="Helical" evidence="8">
    <location>
        <begin position="50"/>
        <end position="74"/>
    </location>
</feature>
<dbReference type="InterPro" id="IPR036458">
    <property type="entry name" value="Na:dicarbo_symporter_sf"/>
</dbReference>
<keyword evidence="7 8" id="KW-0472">Membrane</keyword>
<dbReference type="OrthoDB" id="7778689at2"/>
<keyword evidence="3" id="KW-1003">Cell membrane</keyword>
<dbReference type="SUPFAM" id="SSF118215">
    <property type="entry name" value="Proton glutamate symport protein"/>
    <property type="match status" value="1"/>
</dbReference>
<organism evidence="9 10">
    <name type="scientific">Melghirimyces profundicolus</name>
    <dbReference type="NCBI Taxonomy" id="1242148"/>
    <lineage>
        <taxon>Bacteria</taxon>
        <taxon>Bacillati</taxon>
        <taxon>Bacillota</taxon>
        <taxon>Bacilli</taxon>
        <taxon>Bacillales</taxon>
        <taxon>Thermoactinomycetaceae</taxon>
        <taxon>Melghirimyces</taxon>
    </lineage>
</organism>
<keyword evidence="4 8" id="KW-0812">Transmembrane</keyword>
<keyword evidence="10" id="KW-1185">Reference proteome</keyword>
<evidence type="ECO:0000256" key="2">
    <source>
        <dbReference type="ARBA" id="ARBA00022448"/>
    </source>
</evidence>
<dbReference type="Pfam" id="PF00375">
    <property type="entry name" value="SDF"/>
    <property type="match status" value="1"/>
</dbReference>
<protein>
    <submittedName>
        <fullName evidence="9">Na+/H+-dicarboxylate symporter</fullName>
    </submittedName>
</protein>
<evidence type="ECO:0000313" key="10">
    <source>
        <dbReference type="Proteomes" id="UP000244240"/>
    </source>
</evidence>
<evidence type="ECO:0000256" key="8">
    <source>
        <dbReference type="SAM" id="Phobius"/>
    </source>
</evidence>
<evidence type="ECO:0000256" key="6">
    <source>
        <dbReference type="ARBA" id="ARBA00022989"/>
    </source>
</evidence>